<dbReference type="AlphaFoldDB" id="A0AAE1V5F1"/>
<name>A0AAE1V5F1_9SOLA</name>
<protein>
    <submittedName>
        <fullName evidence="1">Uncharacterized protein</fullName>
    </submittedName>
</protein>
<dbReference type="Proteomes" id="UP001291623">
    <property type="component" value="Unassembled WGS sequence"/>
</dbReference>
<comment type="caution">
    <text evidence="1">The sequence shown here is derived from an EMBL/GenBank/DDBJ whole genome shotgun (WGS) entry which is preliminary data.</text>
</comment>
<gene>
    <name evidence="1" type="ORF">RND71_025018</name>
</gene>
<evidence type="ECO:0000313" key="2">
    <source>
        <dbReference type="Proteomes" id="UP001291623"/>
    </source>
</evidence>
<dbReference type="EMBL" id="JAVYJV010000013">
    <property type="protein sequence ID" value="KAK4356047.1"/>
    <property type="molecule type" value="Genomic_DNA"/>
</dbReference>
<reference evidence="1" key="1">
    <citation type="submission" date="2023-12" db="EMBL/GenBank/DDBJ databases">
        <title>Genome assembly of Anisodus tanguticus.</title>
        <authorList>
            <person name="Wang Y.-J."/>
        </authorList>
    </citation>
    <scope>NUCLEOTIDE SEQUENCE</scope>
    <source>
        <strain evidence="1">KB-2021</strain>
        <tissue evidence="1">Leaf</tissue>
    </source>
</reference>
<proteinExistence type="predicted"/>
<organism evidence="1 2">
    <name type="scientific">Anisodus tanguticus</name>
    <dbReference type="NCBI Taxonomy" id="243964"/>
    <lineage>
        <taxon>Eukaryota</taxon>
        <taxon>Viridiplantae</taxon>
        <taxon>Streptophyta</taxon>
        <taxon>Embryophyta</taxon>
        <taxon>Tracheophyta</taxon>
        <taxon>Spermatophyta</taxon>
        <taxon>Magnoliopsida</taxon>
        <taxon>eudicotyledons</taxon>
        <taxon>Gunneridae</taxon>
        <taxon>Pentapetalae</taxon>
        <taxon>asterids</taxon>
        <taxon>lamiids</taxon>
        <taxon>Solanales</taxon>
        <taxon>Solanaceae</taxon>
        <taxon>Solanoideae</taxon>
        <taxon>Hyoscyameae</taxon>
        <taxon>Anisodus</taxon>
    </lineage>
</organism>
<evidence type="ECO:0000313" key="1">
    <source>
        <dbReference type="EMBL" id="KAK4356047.1"/>
    </source>
</evidence>
<sequence length="130" mass="14274">MKGLELGLGLECASAIDQTRAPSSLFLLKEQQGGHPHEELELGLGLGSGDDNMKMEAAIARNYQGFWSQSYTSSSSVILCTNTSKTSIPHHSLPGLWFSLHPSINRKGEVLPQVQKSFIRVKRERDSLHG</sequence>
<accession>A0AAE1V5F1</accession>
<keyword evidence="2" id="KW-1185">Reference proteome</keyword>